<dbReference type="InterPro" id="IPR050464">
    <property type="entry name" value="Zeta_carotene_desat/Oxidored"/>
</dbReference>
<evidence type="ECO:0000259" key="1">
    <source>
        <dbReference type="Pfam" id="PF01593"/>
    </source>
</evidence>
<evidence type="ECO:0000313" key="2">
    <source>
        <dbReference type="EMBL" id="CAK9258439.1"/>
    </source>
</evidence>
<keyword evidence="3" id="KW-1185">Reference proteome</keyword>
<accession>A0ABP0VVB6</accession>
<dbReference type="Proteomes" id="UP001497444">
    <property type="component" value="Chromosome 11"/>
</dbReference>
<dbReference type="Gene3D" id="3.50.50.60">
    <property type="entry name" value="FAD/NAD(P)-binding domain"/>
    <property type="match status" value="1"/>
</dbReference>
<protein>
    <recommendedName>
        <fullName evidence="1">Amine oxidase domain-containing protein</fullName>
    </recommendedName>
</protein>
<reference evidence="2" key="1">
    <citation type="submission" date="2024-02" db="EMBL/GenBank/DDBJ databases">
        <authorList>
            <consortium name="ELIXIR-Norway"/>
            <consortium name="Elixir Norway"/>
        </authorList>
    </citation>
    <scope>NUCLEOTIDE SEQUENCE</scope>
</reference>
<dbReference type="PANTHER" id="PTHR42923">
    <property type="entry name" value="PROTOPORPHYRINOGEN OXIDASE"/>
    <property type="match status" value="1"/>
</dbReference>
<dbReference type="InterPro" id="IPR002937">
    <property type="entry name" value="Amino_oxidase"/>
</dbReference>
<dbReference type="PANTHER" id="PTHR42923:SF45">
    <property type="entry name" value="15-CIS-PHYTOENE DESATURASE, CHLOROPLASTIC_CHROMOPLASTIC"/>
    <property type="match status" value="1"/>
</dbReference>
<sequence>MAALWKGTSMSQQCQEYYDPDPSMLELVFAPVVKWIARSDKDIIDATMGELAKLFPDKIAADQSKAKILKYHVVKTPRSVYKTLPNCEPCWPLQRSPINNFYMAGDFMKEKYLTSMEGAVLSGKLCAKAIVQDCEELALKSKDVGKAAALVQ</sequence>
<dbReference type="Pfam" id="PF01593">
    <property type="entry name" value="Amino_oxidase"/>
    <property type="match status" value="1"/>
</dbReference>
<evidence type="ECO:0000313" key="3">
    <source>
        <dbReference type="Proteomes" id="UP001497444"/>
    </source>
</evidence>
<dbReference type="InterPro" id="IPR036188">
    <property type="entry name" value="FAD/NAD-bd_sf"/>
</dbReference>
<proteinExistence type="predicted"/>
<gene>
    <name evidence="2" type="ORF">CSSPJE1EN1_LOCUS3917</name>
</gene>
<organism evidence="2 3">
    <name type="scientific">Sphagnum jensenii</name>
    <dbReference type="NCBI Taxonomy" id="128206"/>
    <lineage>
        <taxon>Eukaryota</taxon>
        <taxon>Viridiplantae</taxon>
        <taxon>Streptophyta</taxon>
        <taxon>Embryophyta</taxon>
        <taxon>Bryophyta</taxon>
        <taxon>Sphagnophytina</taxon>
        <taxon>Sphagnopsida</taxon>
        <taxon>Sphagnales</taxon>
        <taxon>Sphagnaceae</taxon>
        <taxon>Sphagnum</taxon>
    </lineage>
</organism>
<dbReference type="SUPFAM" id="SSF51905">
    <property type="entry name" value="FAD/NAD(P)-binding domain"/>
    <property type="match status" value="1"/>
</dbReference>
<feature type="domain" description="Amine oxidase" evidence="1">
    <location>
        <begin position="9"/>
        <end position="130"/>
    </location>
</feature>
<dbReference type="EMBL" id="OZ020106">
    <property type="protein sequence ID" value="CAK9258439.1"/>
    <property type="molecule type" value="Genomic_DNA"/>
</dbReference>
<name>A0ABP0VVB6_9BRYO</name>